<dbReference type="PRINTS" id="PR00756">
    <property type="entry name" value="ALADIPTASE"/>
</dbReference>
<dbReference type="Pfam" id="PF17900">
    <property type="entry name" value="Peptidase_M1_N"/>
    <property type="match status" value="1"/>
</dbReference>
<dbReference type="Gene3D" id="2.60.40.1730">
    <property type="entry name" value="tricorn interacting facor f3 domain"/>
    <property type="match status" value="1"/>
</dbReference>
<dbReference type="InterPro" id="IPR024571">
    <property type="entry name" value="ERAP1-like_C_dom"/>
</dbReference>
<feature type="domain" description="ERAP1-like C-terminal" evidence="15">
    <location>
        <begin position="526"/>
        <end position="836"/>
    </location>
</feature>
<evidence type="ECO:0000256" key="7">
    <source>
        <dbReference type="ARBA" id="ARBA00022670"/>
    </source>
</evidence>
<evidence type="ECO:0000259" key="14">
    <source>
        <dbReference type="Pfam" id="PF01433"/>
    </source>
</evidence>
<evidence type="ECO:0000256" key="5">
    <source>
        <dbReference type="ARBA" id="ARBA00015611"/>
    </source>
</evidence>
<evidence type="ECO:0000256" key="10">
    <source>
        <dbReference type="ARBA" id="ARBA00022833"/>
    </source>
</evidence>
<keyword evidence="11" id="KW-0482">Metalloprotease</keyword>
<gene>
    <name evidence="17" type="primary">pepN</name>
    <name evidence="17" type="ORF">ACFO4E_05295</name>
</gene>
<keyword evidence="6 17" id="KW-0031">Aminopeptidase</keyword>
<dbReference type="InterPro" id="IPR045357">
    <property type="entry name" value="Aminopeptidase_N-like_N"/>
</dbReference>
<keyword evidence="18" id="KW-1185">Reference proteome</keyword>
<protein>
    <recommendedName>
        <fullName evidence="5">Aminopeptidase N</fullName>
        <ecNumber evidence="4">3.4.11.2</ecNumber>
    </recommendedName>
    <alternativeName>
        <fullName evidence="12">Alanine aminopeptidase</fullName>
    </alternativeName>
    <alternativeName>
        <fullName evidence="13">Lysyl aminopeptidase</fullName>
    </alternativeName>
</protein>
<comment type="cofactor">
    <cofactor evidence="2">
        <name>Zn(2+)</name>
        <dbReference type="ChEBI" id="CHEBI:29105"/>
    </cofactor>
</comment>
<comment type="caution">
    <text evidence="17">The sequence shown here is derived from an EMBL/GenBank/DDBJ whole genome shotgun (WGS) entry which is preliminary data.</text>
</comment>
<dbReference type="InterPro" id="IPR001930">
    <property type="entry name" value="Peptidase_M1"/>
</dbReference>
<evidence type="ECO:0000313" key="17">
    <source>
        <dbReference type="EMBL" id="MFC4561267.1"/>
    </source>
</evidence>
<comment type="similarity">
    <text evidence="3">Belongs to the peptidase M1 family.</text>
</comment>
<dbReference type="Pfam" id="PF01433">
    <property type="entry name" value="Peptidase_M1"/>
    <property type="match status" value="1"/>
</dbReference>
<evidence type="ECO:0000259" key="15">
    <source>
        <dbReference type="Pfam" id="PF11838"/>
    </source>
</evidence>
<dbReference type="PANTHER" id="PTHR11533:SF174">
    <property type="entry name" value="PUROMYCIN-SENSITIVE AMINOPEPTIDASE-RELATED"/>
    <property type="match status" value="1"/>
</dbReference>
<evidence type="ECO:0000256" key="8">
    <source>
        <dbReference type="ARBA" id="ARBA00022723"/>
    </source>
</evidence>
<dbReference type="InterPro" id="IPR014782">
    <property type="entry name" value="Peptidase_M1_dom"/>
</dbReference>
<dbReference type="InterPro" id="IPR050344">
    <property type="entry name" value="Peptidase_M1_aminopeptidases"/>
</dbReference>
<evidence type="ECO:0000256" key="1">
    <source>
        <dbReference type="ARBA" id="ARBA00000098"/>
    </source>
</evidence>
<evidence type="ECO:0000256" key="13">
    <source>
        <dbReference type="ARBA" id="ARBA00031533"/>
    </source>
</evidence>
<dbReference type="CDD" id="cd09602">
    <property type="entry name" value="M1_APN"/>
    <property type="match status" value="1"/>
</dbReference>
<accession>A0ABV9DS24</accession>
<dbReference type="RefSeq" id="WP_378571873.1">
    <property type="nucleotide sequence ID" value="NZ_JBHSFQ010000003.1"/>
</dbReference>
<evidence type="ECO:0000259" key="16">
    <source>
        <dbReference type="Pfam" id="PF17900"/>
    </source>
</evidence>
<name>A0ABV9DS24_9ACTN</name>
<keyword evidence="8" id="KW-0479">Metal-binding</keyword>
<dbReference type="SUPFAM" id="SSF63737">
    <property type="entry name" value="Leukotriene A4 hydrolase N-terminal domain"/>
    <property type="match status" value="1"/>
</dbReference>
<keyword evidence="7" id="KW-0645">Protease</keyword>
<evidence type="ECO:0000256" key="4">
    <source>
        <dbReference type="ARBA" id="ARBA00012564"/>
    </source>
</evidence>
<reference evidence="18" key="1">
    <citation type="journal article" date="2019" name="Int. J. Syst. Evol. Microbiol.">
        <title>The Global Catalogue of Microorganisms (GCM) 10K type strain sequencing project: providing services to taxonomists for standard genome sequencing and annotation.</title>
        <authorList>
            <consortium name="The Broad Institute Genomics Platform"/>
            <consortium name="The Broad Institute Genome Sequencing Center for Infectious Disease"/>
            <person name="Wu L."/>
            <person name="Ma J."/>
        </authorList>
    </citation>
    <scope>NUCLEOTIDE SEQUENCE [LARGE SCALE GENOMIC DNA]</scope>
    <source>
        <strain evidence="18">XZYJ18</strain>
    </source>
</reference>
<dbReference type="Gene3D" id="1.10.390.10">
    <property type="entry name" value="Neutral Protease Domain 2"/>
    <property type="match status" value="1"/>
</dbReference>
<evidence type="ECO:0000256" key="2">
    <source>
        <dbReference type="ARBA" id="ARBA00001947"/>
    </source>
</evidence>
<dbReference type="InterPro" id="IPR027268">
    <property type="entry name" value="Peptidase_M4/M1_CTD_sf"/>
</dbReference>
<dbReference type="SUPFAM" id="SSF55486">
    <property type="entry name" value="Metalloproteases ('zincins'), catalytic domain"/>
    <property type="match status" value="1"/>
</dbReference>
<dbReference type="GO" id="GO:0016285">
    <property type="term" value="F:alanyl aminopeptidase activity"/>
    <property type="evidence" value="ECO:0007669"/>
    <property type="project" value="UniProtKB-EC"/>
</dbReference>
<evidence type="ECO:0000256" key="9">
    <source>
        <dbReference type="ARBA" id="ARBA00022801"/>
    </source>
</evidence>
<evidence type="ECO:0000256" key="6">
    <source>
        <dbReference type="ARBA" id="ARBA00022438"/>
    </source>
</evidence>
<feature type="domain" description="Peptidase M1 membrane alanine aminopeptidase" evidence="14">
    <location>
        <begin position="231"/>
        <end position="444"/>
    </location>
</feature>
<dbReference type="NCBIfam" id="TIGR02412">
    <property type="entry name" value="pepN_strep_liv"/>
    <property type="match status" value="1"/>
</dbReference>
<comment type="catalytic activity">
    <reaction evidence="1">
        <text>Release of an N-terminal amino acid, Xaa-|-Yaa- from a peptide, amide or arylamide. Xaa is preferably Ala, but may be most amino acids including Pro (slow action). When a terminal hydrophobic residue is followed by a prolyl residue, the two may be released as an intact Xaa-Pro dipeptide.</text>
        <dbReference type="EC" id="3.4.11.2"/>
    </reaction>
</comment>
<dbReference type="InterPro" id="IPR042097">
    <property type="entry name" value="Aminopeptidase_N-like_N_sf"/>
</dbReference>
<evidence type="ECO:0000256" key="12">
    <source>
        <dbReference type="ARBA" id="ARBA00029811"/>
    </source>
</evidence>
<dbReference type="EMBL" id="JBHSFQ010000003">
    <property type="protein sequence ID" value="MFC4561267.1"/>
    <property type="molecule type" value="Genomic_DNA"/>
</dbReference>
<dbReference type="InterPro" id="IPR012778">
    <property type="entry name" value="Pept_M1_aminopeptidase"/>
</dbReference>
<evidence type="ECO:0000313" key="18">
    <source>
        <dbReference type="Proteomes" id="UP001595923"/>
    </source>
</evidence>
<feature type="domain" description="Aminopeptidase N-like N-terminal" evidence="16">
    <location>
        <begin position="118"/>
        <end position="193"/>
    </location>
</feature>
<evidence type="ECO:0000256" key="3">
    <source>
        <dbReference type="ARBA" id="ARBA00010136"/>
    </source>
</evidence>
<dbReference type="Proteomes" id="UP001595923">
    <property type="component" value="Unassembled WGS sequence"/>
</dbReference>
<dbReference type="EC" id="3.4.11.2" evidence="4"/>
<evidence type="ECO:0000256" key="11">
    <source>
        <dbReference type="ARBA" id="ARBA00023049"/>
    </source>
</evidence>
<dbReference type="Pfam" id="PF11838">
    <property type="entry name" value="ERAP1_C"/>
    <property type="match status" value="1"/>
</dbReference>
<keyword evidence="10" id="KW-0862">Zinc</keyword>
<organism evidence="17 18">
    <name type="scientific">Nocardiopsis mangrovi</name>
    <dbReference type="NCBI Taxonomy" id="1179818"/>
    <lineage>
        <taxon>Bacteria</taxon>
        <taxon>Bacillati</taxon>
        <taxon>Actinomycetota</taxon>
        <taxon>Actinomycetes</taxon>
        <taxon>Streptosporangiales</taxon>
        <taxon>Nocardiopsidaceae</taxon>
        <taxon>Nocardiopsis</taxon>
    </lineage>
</organism>
<dbReference type="PANTHER" id="PTHR11533">
    <property type="entry name" value="PROTEASE M1 ZINC METALLOPROTEASE"/>
    <property type="match status" value="1"/>
</dbReference>
<keyword evidence="9 17" id="KW-0378">Hydrolase</keyword>
<proteinExistence type="inferred from homology"/>
<sequence length="850" mass="93794">MAGNLTRDEARERARILSVTSYDVELDLTHGDETFVSRTVVRFDSAEPGAATFIDLAAPRVHAVQLNGRELDPAEVFDGGRITLPGLEAANELRVLADAAYMRTGEGLHRFVDPVDGSTYLYTQFETSDAQRMYACFDQPDLKARFELTVFAPASYQVVSNSAPDVAGEAVEDPAGAKARWHFPATEPVSTYITALIAGPYHVVRDEHDGIPLGVYCRASLAEHLDADAVIEVTKQGFDFYHDLFGLRYPFTKYDQLFVPEFNAGAMENAGAVTFLEDYVFRSRVTDARYERRAETILHEMAHMWFGDLVTMRWWDDLWLNESFATFASVYCQANATKWTDAWTTFANVEKAWALRQDQLPSTHPIAADIPDMQAVEVNFDGITYAKGASVLKQLVAYVGTDAFFAGVRAYFQRHAWGNTVLADLLRELEAASGRDLSAWSREWLETAGVNTMRADFEVGPDGRFTSFAVLQEAAPEHPTLRSHRLAIGLYDRTGDGIVRRERIELDVSGARTEVPELAGHARPDLVLINDDDLTFTKIRLDERSLRTVVEGAGEIRESLPRALCFAAAWDMTRDAEMAARDYVRLVISGIGGVSDVSVAQMLLRQAVVALHAYTDPDWQETGFALLAGRLRDLLGAAEPGGDLQLAYVHAFADSAVSAEHLSLLQGLLDGAITVEGLAIDTDLRWTLLRRLVVHGRADEKEINAELESDPTATGERQAAGCRAAIPTPQAKAQAWDRIRSSGDMANAEFRATLGGLVEPAHAELYRPYSQAYFDLLGEAWRDWTGEFAQTFAQAAYPGVLVEDATLERTDAYLRDARPAPALHRLLIEGRAGVERALAARRTDAASGQG</sequence>